<feature type="transmembrane region" description="Helical" evidence="8">
    <location>
        <begin position="270"/>
        <end position="293"/>
    </location>
</feature>
<reference evidence="10" key="1">
    <citation type="submission" date="2022-06" db="EMBL/GenBank/DDBJ databases">
        <title>Novel species in genus nocardia.</title>
        <authorList>
            <person name="Li F."/>
        </authorList>
    </citation>
    <scope>NUCLEOTIDE SEQUENCE</scope>
    <source>
        <strain evidence="10">CDC141</strain>
    </source>
</reference>
<evidence type="ECO:0000313" key="10">
    <source>
        <dbReference type="EMBL" id="MCM6772018.1"/>
    </source>
</evidence>
<feature type="transmembrane region" description="Helical" evidence="8">
    <location>
        <begin position="484"/>
        <end position="510"/>
    </location>
</feature>
<sequence length="541" mass="56528">MLGVAAGFTVPFNTGLEIMRFRIGRTPAPTDRAEPGAAEPGERGRWGASAPKRRPRMSVTGARQAGRQRRPRVATAEQRRDIALLLRGSIYSDVSPSPTATGEEYSPRQVIDFCLDLGEVMLSSGADARSVEVAIVAVSATWNLAAVELDFPGSSIHMVYSVPDEPTVAGLRAVRDTGADLHRLNNVYGVVDDIVGHRTDMTQASRRLVEEMRSGPRWPYRVVAGAMGVLGVVVALQAGGTYWSAVGTFALMFVLMYLGKVLGRRYLPTFFVAVAQMAVATTVGSVAITYSPIDPGEAASMVAACVVLLLPHPAIVAAAQDAISGFRSLALVRGLGIGLVVLGMVTGIQTGLAVTRWVNLEVDPSSIQLTGLTPWWALLASAVAAAANAFAQGATARVVPISMAAAVFTQIIVQLCARAHLGLQLSLMLGAAILGAISTWTAARLRISSASIIVPAFCGALLPSLAVAHSLLRFIGHAPGSGVSFAFAVLTTLAIGAGLVLGSFVATGGARRMVGRTRIRSASLDTEPRPTAPEADAQSDS</sequence>
<name>A0A9X2E5L6_9NOCA</name>
<dbReference type="InterPro" id="IPR010619">
    <property type="entry name" value="ThrE-like_N"/>
</dbReference>
<evidence type="ECO:0000256" key="7">
    <source>
        <dbReference type="SAM" id="MobiDB-lite"/>
    </source>
</evidence>
<dbReference type="GO" id="GO:0005886">
    <property type="term" value="C:plasma membrane"/>
    <property type="evidence" value="ECO:0007669"/>
    <property type="project" value="UniProtKB-SubCell"/>
</dbReference>
<comment type="subcellular location">
    <subcellularLocation>
        <location evidence="1">Cell membrane</location>
        <topology evidence="1">Multi-pass membrane protein</topology>
    </subcellularLocation>
</comment>
<evidence type="ECO:0000313" key="11">
    <source>
        <dbReference type="Proteomes" id="UP001139157"/>
    </source>
</evidence>
<dbReference type="PANTHER" id="PTHR34390">
    <property type="entry name" value="UPF0442 PROTEIN YJJB-RELATED"/>
    <property type="match status" value="1"/>
</dbReference>
<dbReference type="InterPro" id="IPR050539">
    <property type="entry name" value="ThrE_Dicarb/AminoAcid_Exp"/>
</dbReference>
<organism evidence="10 11">
    <name type="scientific">Nocardia pulmonis</name>
    <dbReference type="NCBI Taxonomy" id="2951408"/>
    <lineage>
        <taxon>Bacteria</taxon>
        <taxon>Bacillati</taxon>
        <taxon>Actinomycetota</taxon>
        <taxon>Actinomycetes</taxon>
        <taxon>Mycobacteriales</taxon>
        <taxon>Nocardiaceae</taxon>
        <taxon>Nocardia</taxon>
    </lineage>
</organism>
<evidence type="ECO:0000256" key="4">
    <source>
        <dbReference type="ARBA" id="ARBA00022989"/>
    </source>
</evidence>
<dbReference type="PANTHER" id="PTHR34390:SF2">
    <property type="entry name" value="SUCCINATE TRANSPORTER SUBUNIT YJJP-RELATED"/>
    <property type="match status" value="1"/>
</dbReference>
<keyword evidence="3 8" id="KW-0812">Transmembrane</keyword>
<proteinExistence type="inferred from homology"/>
<keyword evidence="4 8" id="KW-1133">Transmembrane helix</keyword>
<accession>A0A9X2E5L6</accession>
<keyword evidence="2" id="KW-1003">Cell membrane</keyword>
<gene>
    <name evidence="10" type="ORF">NDR86_00855</name>
</gene>
<dbReference type="Pfam" id="PF06738">
    <property type="entry name" value="ThrE"/>
    <property type="match status" value="1"/>
</dbReference>
<evidence type="ECO:0000256" key="2">
    <source>
        <dbReference type="ARBA" id="ARBA00022475"/>
    </source>
</evidence>
<keyword evidence="11" id="KW-1185">Reference proteome</keyword>
<comment type="similarity">
    <text evidence="6">Belongs to the ThrE exporter (TC 2.A.79) family.</text>
</comment>
<evidence type="ECO:0000256" key="1">
    <source>
        <dbReference type="ARBA" id="ARBA00004651"/>
    </source>
</evidence>
<dbReference type="GO" id="GO:0022857">
    <property type="term" value="F:transmembrane transporter activity"/>
    <property type="evidence" value="ECO:0007669"/>
    <property type="project" value="InterPro"/>
</dbReference>
<protein>
    <submittedName>
        <fullName evidence="10">Threonine/serine exporter family protein</fullName>
    </submittedName>
</protein>
<feature type="transmembrane region" description="Helical" evidence="8">
    <location>
        <begin position="452"/>
        <end position="472"/>
    </location>
</feature>
<evidence type="ECO:0000259" key="9">
    <source>
        <dbReference type="Pfam" id="PF06738"/>
    </source>
</evidence>
<feature type="region of interest" description="Disordered" evidence="7">
    <location>
        <begin position="521"/>
        <end position="541"/>
    </location>
</feature>
<evidence type="ECO:0000256" key="8">
    <source>
        <dbReference type="SAM" id="Phobius"/>
    </source>
</evidence>
<feature type="domain" description="Threonine/serine exporter-like N-terminal" evidence="9">
    <location>
        <begin position="112"/>
        <end position="354"/>
    </location>
</feature>
<dbReference type="EMBL" id="JAMRXG010000001">
    <property type="protein sequence ID" value="MCM6772018.1"/>
    <property type="molecule type" value="Genomic_DNA"/>
</dbReference>
<evidence type="ECO:0000256" key="6">
    <source>
        <dbReference type="ARBA" id="ARBA00034125"/>
    </source>
</evidence>
<comment type="caution">
    <text evidence="10">The sequence shown here is derived from an EMBL/GenBank/DDBJ whole genome shotgun (WGS) entry which is preliminary data.</text>
</comment>
<feature type="transmembrane region" description="Helical" evidence="8">
    <location>
        <begin position="242"/>
        <end position="258"/>
    </location>
</feature>
<evidence type="ECO:0000256" key="5">
    <source>
        <dbReference type="ARBA" id="ARBA00023136"/>
    </source>
</evidence>
<feature type="region of interest" description="Disordered" evidence="7">
    <location>
        <begin position="26"/>
        <end position="74"/>
    </location>
</feature>
<feature type="transmembrane region" description="Helical" evidence="8">
    <location>
        <begin position="398"/>
        <end position="415"/>
    </location>
</feature>
<feature type="transmembrane region" description="Helical" evidence="8">
    <location>
        <begin position="421"/>
        <end position="440"/>
    </location>
</feature>
<evidence type="ECO:0000256" key="3">
    <source>
        <dbReference type="ARBA" id="ARBA00022692"/>
    </source>
</evidence>
<keyword evidence="5 8" id="KW-0472">Membrane</keyword>
<dbReference type="RefSeq" id="WP_251908897.1">
    <property type="nucleotide sequence ID" value="NZ_JAMRXG010000001.1"/>
</dbReference>
<feature type="transmembrane region" description="Helical" evidence="8">
    <location>
        <begin position="299"/>
        <end position="319"/>
    </location>
</feature>
<feature type="transmembrane region" description="Helical" evidence="8">
    <location>
        <begin position="374"/>
        <end position="391"/>
    </location>
</feature>
<dbReference type="GO" id="GO:0015744">
    <property type="term" value="P:succinate transport"/>
    <property type="evidence" value="ECO:0007669"/>
    <property type="project" value="TreeGrafter"/>
</dbReference>
<dbReference type="Proteomes" id="UP001139157">
    <property type="component" value="Unassembled WGS sequence"/>
</dbReference>
<dbReference type="AlphaFoldDB" id="A0A9X2E5L6"/>
<feature type="transmembrane region" description="Helical" evidence="8">
    <location>
        <begin position="331"/>
        <end position="354"/>
    </location>
</feature>